<evidence type="ECO:0000313" key="2">
    <source>
        <dbReference type="Proteomes" id="UP000823775"/>
    </source>
</evidence>
<comment type="caution">
    <text evidence="1">The sequence shown here is derived from an EMBL/GenBank/DDBJ whole genome shotgun (WGS) entry which is preliminary data.</text>
</comment>
<accession>A0ABS8TD40</accession>
<feature type="non-terminal residue" evidence="1">
    <location>
        <position position="133"/>
    </location>
</feature>
<gene>
    <name evidence="1" type="ORF">HAX54_006747</name>
</gene>
<dbReference type="Proteomes" id="UP000823775">
    <property type="component" value="Unassembled WGS sequence"/>
</dbReference>
<dbReference type="EMBL" id="JACEIK010001344">
    <property type="protein sequence ID" value="MCD7468489.1"/>
    <property type="molecule type" value="Genomic_DNA"/>
</dbReference>
<sequence>MPVVEWLRVMECVAEHCLRDVEVMRRHTGNRPKMPRCRGLPQWTAWHATHAARWEGAGAQVAWRGMALVHRMPACLLPSSRAWHGRGTTLGVAHAQRGTLPCAASLDKGPGEILLRALVPGSFEPKSPSLQES</sequence>
<evidence type="ECO:0000313" key="1">
    <source>
        <dbReference type="EMBL" id="MCD7468489.1"/>
    </source>
</evidence>
<reference evidence="1 2" key="1">
    <citation type="journal article" date="2021" name="BMC Genomics">
        <title>Datura genome reveals duplications of psychoactive alkaloid biosynthetic genes and high mutation rate following tissue culture.</title>
        <authorList>
            <person name="Rajewski A."/>
            <person name="Carter-House D."/>
            <person name="Stajich J."/>
            <person name="Litt A."/>
        </authorList>
    </citation>
    <scope>NUCLEOTIDE SEQUENCE [LARGE SCALE GENOMIC DNA]</scope>
    <source>
        <strain evidence="1">AR-01</strain>
    </source>
</reference>
<proteinExistence type="predicted"/>
<keyword evidence="2" id="KW-1185">Reference proteome</keyword>
<organism evidence="1 2">
    <name type="scientific">Datura stramonium</name>
    <name type="common">Jimsonweed</name>
    <name type="synonym">Common thornapple</name>
    <dbReference type="NCBI Taxonomy" id="4076"/>
    <lineage>
        <taxon>Eukaryota</taxon>
        <taxon>Viridiplantae</taxon>
        <taxon>Streptophyta</taxon>
        <taxon>Embryophyta</taxon>
        <taxon>Tracheophyta</taxon>
        <taxon>Spermatophyta</taxon>
        <taxon>Magnoliopsida</taxon>
        <taxon>eudicotyledons</taxon>
        <taxon>Gunneridae</taxon>
        <taxon>Pentapetalae</taxon>
        <taxon>asterids</taxon>
        <taxon>lamiids</taxon>
        <taxon>Solanales</taxon>
        <taxon>Solanaceae</taxon>
        <taxon>Solanoideae</taxon>
        <taxon>Datureae</taxon>
        <taxon>Datura</taxon>
    </lineage>
</organism>
<name>A0ABS8TD40_DATST</name>
<protein>
    <submittedName>
        <fullName evidence="1">Uncharacterized protein</fullName>
    </submittedName>
</protein>